<gene>
    <name evidence="1" type="ORF">LCGC14_2881900</name>
</gene>
<organism evidence="1">
    <name type="scientific">marine sediment metagenome</name>
    <dbReference type="NCBI Taxonomy" id="412755"/>
    <lineage>
        <taxon>unclassified sequences</taxon>
        <taxon>metagenomes</taxon>
        <taxon>ecological metagenomes</taxon>
    </lineage>
</organism>
<dbReference type="AlphaFoldDB" id="A0A0F8Y034"/>
<protein>
    <recommendedName>
        <fullName evidence="2">Methylmalonyl-CoA mutase domain-containing protein</fullName>
    </recommendedName>
</protein>
<name>A0A0F8Y034_9ZZZZ</name>
<comment type="caution">
    <text evidence="1">The sequence shown here is derived from an EMBL/GenBank/DDBJ whole genome shotgun (WGS) entry which is preliminary data.</text>
</comment>
<dbReference type="EMBL" id="LAZR01056229">
    <property type="protein sequence ID" value="KKK74623.1"/>
    <property type="molecule type" value="Genomic_DNA"/>
</dbReference>
<accession>A0A0F8Y034</accession>
<reference evidence="1" key="1">
    <citation type="journal article" date="2015" name="Nature">
        <title>Complex archaea that bridge the gap between prokaryotes and eukaryotes.</title>
        <authorList>
            <person name="Spang A."/>
            <person name="Saw J.H."/>
            <person name="Jorgensen S.L."/>
            <person name="Zaremba-Niedzwiedzka K."/>
            <person name="Martijn J."/>
            <person name="Lind A.E."/>
            <person name="van Eijk R."/>
            <person name="Schleper C."/>
            <person name="Guy L."/>
            <person name="Ettema T.J."/>
        </authorList>
    </citation>
    <scope>NUCLEOTIDE SEQUENCE</scope>
</reference>
<proteinExistence type="predicted"/>
<evidence type="ECO:0008006" key="2">
    <source>
        <dbReference type="Google" id="ProtNLM"/>
    </source>
</evidence>
<sequence>MTRNWQDTLEARRAEMERTTKGVTWVDTGRQQTQWDGATHFCALSVSTSPTYRHDLPCYPVVEEDQRYRYDEVTLTTGAAYARMARARADG</sequence>
<evidence type="ECO:0000313" key="1">
    <source>
        <dbReference type="EMBL" id="KKK74623.1"/>
    </source>
</evidence>